<evidence type="ECO:0000256" key="1">
    <source>
        <dbReference type="ARBA" id="ARBA00004141"/>
    </source>
</evidence>
<dbReference type="EMBL" id="JABFUD020000019">
    <property type="protein sequence ID" value="KAI5064688.1"/>
    <property type="molecule type" value="Genomic_DNA"/>
</dbReference>
<comment type="similarity">
    <text evidence="2">Belongs to the Cold-regulated 413 protein family.</text>
</comment>
<dbReference type="AlphaFoldDB" id="A0A9D4Z709"/>
<evidence type="ECO:0000256" key="3">
    <source>
        <dbReference type="ARBA" id="ARBA00022692"/>
    </source>
</evidence>
<reference evidence="7" key="1">
    <citation type="submission" date="2021-01" db="EMBL/GenBank/DDBJ databases">
        <title>Adiantum capillus-veneris genome.</title>
        <authorList>
            <person name="Fang Y."/>
            <person name="Liao Q."/>
        </authorList>
    </citation>
    <scope>NUCLEOTIDE SEQUENCE</scope>
    <source>
        <strain evidence="7">H3</strain>
        <tissue evidence="7">Leaf</tissue>
    </source>
</reference>
<feature type="transmembrane region" description="Helical" evidence="6">
    <location>
        <begin position="46"/>
        <end position="65"/>
    </location>
</feature>
<name>A0A9D4Z709_ADICA</name>
<feature type="transmembrane region" description="Helical" evidence="6">
    <location>
        <begin position="117"/>
        <end position="133"/>
    </location>
</feature>
<dbReference type="Proteomes" id="UP000886520">
    <property type="component" value="Chromosome 19"/>
</dbReference>
<keyword evidence="8" id="KW-1185">Reference proteome</keyword>
<keyword evidence="4 6" id="KW-1133">Transmembrane helix</keyword>
<protein>
    <submittedName>
        <fullName evidence="7">Uncharacterized protein</fullName>
    </submittedName>
</protein>
<feature type="transmembrane region" description="Helical" evidence="6">
    <location>
        <begin position="153"/>
        <end position="171"/>
    </location>
</feature>
<feature type="transmembrane region" description="Helical" evidence="6">
    <location>
        <begin position="12"/>
        <end position="34"/>
    </location>
</feature>
<evidence type="ECO:0000256" key="4">
    <source>
        <dbReference type="ARBA" id="ARBA00022989"/>
    </source>
</evidence>
<dbReference type="PANTHER" id="PTHR33596">
    <property type="entry name" value="COLD-REGULATED 413 PLASMA MEMBRANE PROTEIN 2"/>
    <property type="match status" value="1"/>
</dbReference>
<evidence type="ECO:0000313" key="8">
    <source>
        <dbReference type="Proteomes" id="UP000886520"/>
    </source>
</evidence>
<organism evidence="7 8">
    <name type="scientific">Adiantum capillus-veneris</name>
    <name type="common">Maidenhair fern</name>
    <dbReference type="NCBI Taxonomy" id="13818"/>
    <lineage>
        <taxon>Eukaryota</taxon>
        <taxon>Viridiplantae</taxon>
        <taxon>Streptophyta</taxon>
        <taxon>Embryophyta</taxon>
        <taxon>Tracheophyta</taxon>
        <taxon>Polypodiopsida</taxon>
        <taxon>Polypodiidae</taxon>
        <taxon>Polypodiales</taxon>
        <taxon>Pteridineae</taxon>
        <taxon>Pteridaceae</taxon>
        <taxon>Vittarioideae</taxon>
        <taxon>Adiantum</taxon>
    </lineage>
</organism>
<dbReference type="OrthoDB" id="1887731at2759"/>
<dbReference type="InterPro" id="IPR008892">
    <property type="entry name" value="COR413"/>
</dbReference>
<dbReference type="PANTHER" id="PTHR33596:SF23">
    <property type="entry name" value="COLD-REGULATED 413 PLASMA MEMBRANE PROTEIN 2"/>
    <property type="match status" value="1"/>
</dbReference>
<comment type="subcellular location">
    <subcellularLocation>
        <location evidence="1">Membrane</location>
        <topology evidence="1">Multi-pass membrane protein</topology>
    </subcellularLocation>
</comment>
<evidence type="ECO:0000256" key="6">
    <source>
        <dbReference type="SAM" id="Phobius"/>
    </source>
</evidence>
<dbReference type="Pfam" id="PF05562">
    <property type="entry name" value="WCOR413"/>
    <property type="match status" value="1"/>
</dbReference>
<comment type="caution">
    <text evidence="7">The sequence shown here is derived from an EMBL/GenBank/DDBJ whole genome shotgun (WGS) entry which is preliminary data.</text>
</comment>
<feature type="transmembrane region" description="Helical" evidence="6">
    <location>
        <begin position="71"/>
        <end position="86"/>
    </location>
</feature>
<accession>A0A9D4Z709</accession>
<keyword evidence="3 6" id="KW-0812">Transmembrane</keyword>
<proteinExistence type="inferred from homology"/>
<sequence>MGKNAGRHLAEMVILGSTSVSILRWLASIAAIYLLILDRTNWRTNILTGLLVPYIFLNLPSIIFNILRGEIGRWIAFIAIVLRLFFPRHFPDWLELPGALILLLVAAPSLLANNLRASIVGYIISLAIGIYLLQEHIRAAGGFRRAFSERHGVSNTIGIILLFVCPLWELIKYFL</sequence>
<gene>
    <name evidence="7" type="ORF">GOP47_0019383</name>
</gene>
<evidence type="ECO:0000256" key="2">
    <source>
        <dbReference type="ARBA" id="ARBA00005852"/>
    </source>
</evidence>
<evidence type="ECO:0000313" key="7">
    <source>
        <dbReference type="EMBL" id="KAI5064688.1"/>
    </source>
</evidence>
<evidence type="ECO:0000256" key="5">
    <source>
        <dbReference type="ARBA" id="ARBA00023136"/>
    </source>
</evidence>
<dbReference type="GO" id="GO:0016020">
    <property type="term" value="C:membrane"/>
    <property type="evidence" value="ECO:0007669"/>
    <property type="project" value="UniProtKB-SubCell"/>
</dbReference>
<keyword evidence="5 6" id="KW-0472">Membrane</keyword>